<evidence type="ECO:0000256" key="1">
    <source>
        <dbReference type="SAM" id="MobiDB-lite"/>
    </source>
</evidence>
<feature type="compositionally biased region" description="Basic and acidic residues" evidence="1">
    <location>
        <begin position="1"/>
        <end position="14"/>
    </location>
</feature>
<accession>A0A8J1YC35</accession>
<comment type="caution">
    <text evidence="2">The sequence shown here is derived from an EMBL/GenBank/DDBJ whole genome shotgun (WGS) entry which is preliminary data.</text>
</comment>
<dbReference type="EMBL" id="CAIIXF020000006">
    <property type="protein sequence ID" value="CAH1787777.1"/>
    <property type="molecule type" value="Genomic_DNA"/>
</dbReference>
<evidence type="ECO:0000313" key="3">
    <source>
        <dbReference type="Proteomes" id="UP000749559"/>
    </source>
</evidence>
<sequence>MKTEQQQPHLDDMVGHQSPKENYSSYDEYLDGSRADPNEIKTIPDSQQDYNVLTQTNGQTKSKSSINPGQSRMTPYKIPKKTNNIMETLGLTSRKTPNNLPTAEADRIALENLKKATHWEARHQGALNAIENSPEGIPKGLTPKISCNVPEKDKSDIAEAFEAILYKCGEELANAAALHSQNRLEFFKQEITSLTIQLATTIG</sequence>
<organism evidence="2 3">
    <name type="scientific">Owenia fusiformis</name>
    <name type="common">Polychaete worm</name>
    <dbReference type="NCBI Taxonomy" id="6347"/>
    <lineage>
        <taxon>Eukaryota</taxon>
        <taxon>Metazoa</taxon>
        <taxon>Spiralia</taxon>
        <taxon>Lophotrochozoa</taxon>
        <taxon>Annelida</taxon>
        <taxon>Polychaeta</taxon>
        <taxon>Sedentaria</taxon>
        <taxon>Canalipalpata</taxon>
        <taxon>Sabellida</taxon>
        <taxon>Oweniida</taxon>
        <taxon>Oweniidae</taxon>
        <taxon>Owenia</taxon>
    </lineage>
</organism>
<dbReference type="AlphaFoldDB" id="A0A8J1YC35"/>
<name>A0A8J1YC35_OWEFU</name>
<feature type="region of interest" description="Disordered" evidence="1">
    <location>
        <begin position="1"/>
        <end position="49"/>
    </location>
</feature>
<protein>
    <submittedName>
        <fullName evidence="2">Uncharacterized protein</fullName>
    </submittedName>
</protein>
<reference evidence="2" key="1">
    <citation type="submission" date="2022-03" db="EMBL/GenBank/DDBJ databases">
        <authorList>
            <person name="Martin C."/>
        </authorList>
    </citation>
    <scope>NUCLEOTIDE SEQUENCE</scope>
</reference>
<keyword evidence="3" id="KW-1185">Reference proteome</keyword>
<dbReference type="Proteomes" id="UP000749559">
    <property type="component" value="Unassembled WGS sequence"/>
</dbReference>
<proteinExistence type="predicted"/>
<gene>
    <name evidence="2" type="ORF">OFUS_LOCUS13417</name>
</gene>
<evidence type="ECO:0000313" key="2">
    <source>
        <dbReference type="EMBL" id="CAH1787777.1"/>
    </source>
</evidence>